<feature type="compositionally biased region" description="Polar residues" evidence="1">
    <location>
        <begin position="570"/>
        <end position="580"/>
    </location>
</feature>
<keyword evidence="2" id="KW-0812">Transmembrane</keyword>
<protein>
    <recommendedName>
        <fullName evidence="3">TRP C-terminal domain-containing protein</fullName>
    </recommendedName>
</protein>
<dbReference type="STRING" id="747725.A0A168GL78"/>
<feature type="domain" description="TRP C-terminal" evidence="3">
    <location>
        <begin position="132"/>
        <end position="524"/>
    </location>
</feature>
<feature type="transmembrane region" description="Helical" evidence="2">
    <location>
        <begin position="424"/>
        <end position="444"/>
    </location>
</feature>
<dbReference type="GO" id="GO:0016020">
    <property type="term" value="C:membrane"/>
    <property type="evidence" value="ECO:0007669"/>
    <property type="project" value="TreeGrafter"/>
</dbReference>
<feature type="transmembrane region" description="Helical" evidence="2">
    <location>
        <begin position="456"/>
        <end position="476"/>
    </location>
</feature>
<feature type="compositionally biased region" description="Polar residues" evidence="1">
    <location>
        <begin position="655"/>
        <end position="680"/>
    </location>
</feature>
<dbReference type="AlphaFoldDB" id="A0A168GL78"/>
<feature type="transmembrane region" description="Helical" evidence="2">
    <location>
        <begin position="168"/>
        <end position="185"/>
    </location>
</feature>
<dbReference type="OrthoDB" id="2115177at2759"/>
<keyword evidence="5" id="KW-1185">Reference proteome</keyword>
<feature type="region of interest" description="Disordered" evidence="1">
    <location>
        <begin position="551"/>
        <end position="584"/>
    </location>
</feature>
<dbReference type="EMBL" id="AMYB01000012">
    <property type="protein sequence ID" value="OAC97802.1"/>
    <property type="molecule type" value="Genomic_DNA"/>
</dbReference>
<organism evidence="4 5">
    <name type="scientific">Mucor lusitanicus CBS 277.49</name>
    <dbReference type="NCBI Taxonomy" id="747725"/>
    <lineage>
        <taxon>Eukaryota</taxon>
        <taxon>Fungi</taxon>
        <taxon>Fungi incertae sedis</taxon>
        <taxon>Mucoromycota</taxon>
        <taxon>Mucoromycotina</taxon>
        <taxon>Mucoromycetes</taxon>
        <taxon>Mucorales</taxon>
        <taxon>Mucorineae</taxon>
        <taxon>Mucoraceae</taxon>
        <taxon>Mucor</taxon>
    </lineage>
</organism>
<dbReference type="PANTHER" id="PTHR31145:SF6">
    <property type="entry name" value="INTEGRAL MEMBRANE PROTEIN (AFU_ORTHOLOGUE AFUA_7G01610)"/>
    <property type="match status" value="1"/>
</dbReference>
<gene>
    <name evidence="4" type="ORF">MUCCIDRAFT_115875</name>
</gene>
<accession>A0A168GL78</accession>
<comment type="caution">
    <text evidence="4">The sequence shown here is derived from an EMBL/GenBank/DDBJ whole genome shotgun (WGS) entry which is preliminary data.</text>
</comment>
<feature type="transmembrane region" description="Helical" evidence="2">
    <location>
        <begin position="488"/>
        <end position="506"/>
    </location>
</feature>
<evidence type="ECO:0000256" key="1">
    <source>
        <dbReference type="SAM" id="MobiDB-lite"/>
    </source>
</evidence>
<dbReference type="PANTHER" id="PTHR31145">
    <property type="entry name" value="INTEGRAL MEMBRANE PROTEIN (AFU_ORTHOLOGUE AFUA_7G01610)"/>
    <property type="match status" value="1"/>
</dbReference>
<dbReference type="Pfam" id="PF06011">
    <property type="entry name" value="TRP"/>
    <property type="match status" value="1"/>
</dbReference>
<evidence type="ECO:0000259" key="3">
    <source>
        <dbReference type="Pfam" id="PF06011"/>
    </source>
</evidence>
<proteinExistence type="predicted"/>
<dbReference type="VEuPathDB" id="FungiDB:MUCCIDRAFT_115875"/>
<feature type="transmembrane region" description="Helical" evidence="2">
    <location>
        <begin position="390"/>
        <end position="412"/>
    </location>
</feature>
<dbReference type="InterPro" id="IPR010308">
    <property type="entry name" value="TRP_C"/>
</dbReference>
<name>A0A168GL78_MUCCL</name>
<feature type="transmembrane region" description="Helical" evidence="2">
    <location>
        <begin position="314"/>
        <end position="338"/>
    </location>
</feature>
<dbReference type="Proteomes" id="UP000077051">
    <property type="component" value="Unassembled WGS sequence"/>
</dbReference>
<evidence type="ECO:0000256" key="2">
    <source>
        <dbReference type="SAM" id="Phobius"/>
    </source>
</evidence>
<keyword evidence="2" id="KW-1133">Transmembrane helix</keyword>
<feature type="transmembrane region" description="Helical" evidence="2">
    <location>
        <begin position="258"/>
        <end position="279"/>
    </location>
</feature>
<dbReference type="GO" id="GO:0055085">
    <property type="term" value="P:transmembrane transport"/>
    <property type="evidence" value="ECO:0007669"/>
    <property type="project" value="TreeGrafter"/>
</dbReference>
<feature type="region of interest" description="Disordered" evidence="1">
    <location>
        <begin position="655"/>
        <end position="690"/>
    </location>
</feature>
<feature type="transmembrane region" description="Helical" evidence="2">
    <location>
        <begin position="344"/>
        <end position="370"/>
    </location>
</feature>
<reference evidence="4 5" key="1">
    <citation type="submission" date="2015-06" db="EMBL/GenBank/DDBJ databases">
        <title>Expansion of signal transduction pathways in fungi by whole-genome duplication.</title>
        <authorList>
            <consortium name="DOE Joint Genome Institute"/>
            <person name="Corrochano L.M."/>
            <person name="Kuo A."/>
            <person name="Marcet-Houben M."/>
            <person name="Polaino S."/>
            <person name="Salamov A."/>
            <person name="Villalobos J.M."/>
            <person name="Alvarez M.I."/>
            <person name="Avalos J."/>
            <person name="Benito E.P."/>
            <person name="Benoit I."/>
            <person name="Burger G."/>
            <person name="Camino L.P."/>
            <person name="Canovas D."/>
            <person name="Cerda-Olmedo E."/>
            <person name="Cheng J.-F."/>
            <person name="Dominguez A."/>
            <person name="Elias M."/>
            <person name="Eslava A.P."/>
            <person name="Glaser F."/>
            <person name="Grimwood J."/>
            <person name="Gutierrez G."/>
            <person name="Heitman J."/>
            <person name="Henrissat B."/>
            <person name="Iturriaga E.A."/>
            <person name="Lang B.F."/>
            <person name="Lavin J.L."/>
            <person name="Lee S."/>
            <person name="Li W."/>
            <person name="Lindquist E."/>
            <person name="Lopez-Garcia S."/>
            <person name="Luque E.M."/>
            <person name="Marcos A.T."/>
            <person name="Martin J."/>
            <person name="Mccluskey K."/>
            <person name="Medina H.R."/>
            <person name="Miralles-Duran A."/>
            <person name="Miyazaki A."/>
            <person name="Munoz-Torres E."/>
            <person name="Oguiza J.A."/>
            <person name="Ohm R."/>
            <person name="Olmedo M."/>
            <person name="Orejas M."/>
            <person name="Ortiz-Castellanos L."/>
            <person name="Pisabarro A.G."/>
            <person name="Rodriguez-Romero J."/>
            <person name="Ruiz-Herrera J."/>
            <person name="Ruiz-Vazquez R."/>
            <person name="Sanz C."/>
            <person name="Schackwitz W."/>
            <person name="Schmutz J."/>
            <person name="Shahriari M."/>
            <person name="Shelest E."/>
            <person name="Silva-Franco F."/>
            <person name="Soanes D."/>
            <person name="Syed K."/>
            <person name="Tagua V.G."/>
            <person name="Talbot N.J."/>
            <person name="Thon M."/>
            <person name="De Vries R.P."/>
            <person name="Wiebenga A."/>
            <person name="Yadav J.S."/>
            <person name="Braun E.L."/>
            <person name="Baker S."/>
            <person name="Garre V."/>
            <person name="Horwitz B."/>
            <person name="Torres-Martinez S."/>
            <person name="Idnurm A."/>
            <person name="Herrera-Estrella A."/>
            <person name="Gabaldon T."/>
            <person name="Grigoriev I.V."/>
        </authorList>
    </citation>
    <scope>NUCLEOTIDE SEQUENCE [LARGE SCALE GENOMIC DNA]</scope>
    <source>
        <strain evidence="4 5">CBS 277.49</strain>
    </source>
</reference>
<evidence type="ECO:0000313" key="4">
    <source>
        <dbReference type="EMBL" id="OAC97802.1"/>
    </source>
</evidence>
<dbReference type="InterPro" id="IPR040241">
    <property type="entry name" value="TRP_Flc/Pkd2-like"/>
</dbReference>
<evidence type="ECO:0000313" key="5">
    <source>
        <dbReference type="Proteomes" id="UP000077051"/>
    </source>
</evidence>
<feature type="transmembrane region" description="Helical" evidence="2">
    <location>
        <begin position="126"/>
        <end position="148"/>
    </location>
</feature>
<sequence length="712" mass="79729">MPQRQRQQQHRPKPIPNKLGIATRENITNLNPQHSYYAAAKTEIRLGVSDTRTTVALDRFCEDVYQDCPVIMNNYTLIQKTVQLPYTNVPLLDIIAQYSAWTGDQTPITCLALAPIAYQNPVWTRLFQYVPIGVAALALVTTGVAIYATTPLDRDEITVNCFPTALQLVALPGVFQVVYYAQFIVTMGQLNLSYPKFYPLFASDFAWSFLMLPSQWITKHTGLAAANQSMQQPPAIDGMSNYTANIGLDIYDIFITVFVYWLLLVALCLIGLAIVWLIAKLQKIISTADAADDKYTGGAYLGLLKIPQPTWNSIAAILLQCVTLCYLPLTISSLYQLMLPSSHWYMLLVAALVVVFLSFLLYGWIACVVLKLGDTASVLIQSATFARIGFLYCLFSDGHATFFFATVVYNMITSLMVGIFQKNGTAQLIVIIVIEAAYLVFTLLQWPYVTKQMNVFFTLIGFLRLSSTLLNITHVASLSISDYTKQCVAYAQVCFHMLAFVLFLCVELKNLLAILLGTSDKHFEEGDTMPVRMMIWPRYKRNTSRLSYFNPEEEEEEQQQSENRSLIVGASNTSKPSSRVSKSRYRRHLSIVPAPFSTGNRGRSPPALPPHIEMLRLSSLNPSTVPLLSVPPIAATNDMTTIDLNDTTSNSTIAATSDRSKHYSNSNLHSKYNDTTGNSLDNEESSTTHRLSDIGMRQTMQKNHKQRQYPLI</sequence>
<keyword evidence="2" id="KW-0472">Membrane</keyword>